<dbReference type="PROSITE" id="PS51384">
    <property type="entry name" value="FAD_FR"/>
    <property type="match status" value="1"/>
</dbReference>
<dbReference type="GeneID" id="72185722"/>
<feature type="region of interest" description="Disordered" evidence="1">
    <location>
        <begin position="198"/>
        <end position="217"/>
    </location>
</feature>
<evidence type="ECO:0000313" key="3">
    <source>
        <dbReference type="EMBL" id="UPV73067.1"/>
    </source>
</evidence>
<dbReference type="InterPro" id="IPR008333">
    <property type="entry name" value="Cbr1-like_FAD-bd_dom"/>
</dbReference>
<gene>
    <name evidence="3" type="ORF">M0R89_10945</name>
</gene>
<reference evidence="3 4" key="1">
    <citation type="submission" date="2022-04" db="EMBL/GenBank/DDBJ databases">
        <title>Diverse halophilic archaea isolated from saline environments.</title>
        <authorList>
            <person name="Cui H.-L."/>
        </authorList>
    </citation>
    <scope>NUCLEOTIDE SEQUENCE [LARGE SCALE GENOMIC DNA]</scope>
    <source>
        <strain evidence="3 4">XZYJT49</strain>
    </source>
</reference>
<protein>
    <submittedName>
        <fullName evidence="3">FAD-binding oxidoreductase</fullName>
    </submittedName>
</protein>
<keyword evidence="4" id="KW-1185">Reference proteome</keyword>
<dbReference type="RefSeq" id="WP_248649125.1">
    <property type="nucleotide sequence ID" value="NZ_CP096659.1"/>
</dbReference>
<dbReference type="EMBL" id="CP096659">
    <property type="protein sequence ID" value="UPV73067.1"/>
    <property type="molecule type" value="Genomic_DNA"/>
</dbReference>
<dbReference type="Pfam" id="PF00970">
    <property type="entry name" value="FAD_binding_6"/>
    <property type="match status" value="1"/>
</dbReference>
<accession>A0A8U0HQC7</accession>
<name>A0A8U0HQC7_9EURY</name>
<dbReference type="InterPro" id="IPR039261">
    <property type="entry name" value="FNR_nucleotide-bd"/>
</dbReference>
<organism evidence="3 4">
    <name type="scientific">Halorussus limi</name>
    <dbReference type="NCBI Taxonomy" id="2938695"/>
    <lineage>
        <taxon>Archaea</taxon>
        <taxon>Methanobacteriati</taxon>
        <taxon>Methanobacteriota</taxon>
        <taxon>Stenosarchaea group</taxon>
        <taxon>Halobacteria</taxon>
        <taxon>Halobacteriales</taxon>
        <taxon>Haladaptataceae</taxon>
        <taxon>Halorussus</taxon>
    </lineage>
</organism>
<sequence length="217" mass="22306">MDGTEVAVRSVESVGSDTIALTLETPGTFDAHPGQFVQLAATIDGEEVTRHYTLSSPNADETFETTVEVDPEGTLGPYLADLEPGDTVEIAGPFGDSYYEGEDSVVVLAGGPGVGPAVGIGERASADGATVTVVYEDDDPAHEERLSALADAGATVVVTDDVSGEDVLEVLADAQGQTFVYGFADFLDRATAALDAANVDSEDAKTENFGPAPDSDA</sequence>
<dbReference type="InterPro" id="IPR017938">
    <property type="entry name" value="Riboflavin_synthase-like_b-brl"/>
</dbReference>
<evidence type="ECO:0000313" key="4">
    <source>
        <dbReference type="Proteomes" id="UP000830729"/>
    </source>
</evidence>
<dbReference type="InterPro" id="IPR050415">
    <property type="entry name" value="MRET"/>
</dbReference>
<proteinExistence type="predicted"/>
<dbReference type="CDD" id="cd00322">
    <property type="entry name" value="FNR_like"/>
    <property type="match status" value="1"/>
</dbReference>
<dbReference type="GO" id="GO:0016491">
    <property type="term" value="F:oxidoreductase activity"/>
    <property type="evidence" value="ECO:0007669"/>
    <property type="project" value="InterPro"/>
</dbReference>
<dbReference type="Proteomes" id="UP000830729">
    <property type="component" value="Chromosome"/>
</dbReference>
<evidence type="ECO:0000256" key="1">
    <source>
        <dbReference type="SAM" id="MobiDB-lite"/>
    </source>
</evidence>
<dbReference type="Gene3D" id="2.40.30.10">
    <property type="entry name" value="Translation factors"/>
    <property type="match status" value="1"/>
</dbReference>
<feature type="domain" description="FAD-binding FR-type" evidence="2">
    <location>
        <begin position="1"/>
        <end position="100"/>
    </location>
</feature>
<dbReference type="InterPro" id="IPR017927">
    <property type="entry name" value="FAD-bd_FR_type"/>
</dbReference>
<dbReference type="AlphaFoldDB" id="A0A8U0HQC7"/>
<dbReference type="KEGG" id="halx:M0R89_10945"/>
<dbReference type="SUPFAM" id="SSF52343">
    <property type="entry name" value="Ferredoxin reductase-like, C-terminal NADP-linked domain"/>
    <property type="match status" value="1"/>
</dbReference>
<evidence type="ECO:0000259" key="2">
    <source>
        <dbReference type="PROSITE" id="PS51384"/>
    </source>
</evidence>
<dbReference type="PANTHER" id="PTHR47354:SF5">
    <property type="entry name" value="PROTEIN RFBI"/>
    <property type="match status" value="1"/>
</dbReference>
<dbReference type="PANTHER" id="PTHR47354">
    <property type="entry name" value="NADH OXIDOREDUCTASE HCR"/>
    <property type="match status" value="1"/>
</dbReference>
<dbReference type="SUPFAM" id="SSF63380">
    <property type="entry name" value="Riboflavin synthase domain-like"/>
    <property type="match status" value="1"/>
</dbReference>